<organism evidence="2 3">
    <name type="scientific">Micromonospora deserti</name>
    <dbReference type="NCBI Taxonomy" id="2070366"/>
    <lineage>
        <taxon>Bacteria</taxon>
        <taxon>Bacillati</taxon>
        <taxon>Actinomycetota</taxon>
        <taxon>Actinomycetes</taxon>
        <taxon>Micromonosporales</taxon>
        <taxon>Micromonosporaceae</taxon>
        <taxon>Micromonospora</taxon>
    </lineage>
</organism>
<reference evidence="2 3" key="1">
    <citation type="submission" date="2018-01" db="EMBL/GenBank/DDBJ databases">
        <title>Draft genome sequence of Salinispora sp. 13K206.</title>
        <authorList>
            <person name="Sahin N."/>
            <person name="Saygin H."/>
            <person name="Ay H."/>
        </authorList>
    </citation>
    <scope>NUCLEOTIDE SEQUENCE [LARGE SCALE GENOMIC DNA]</scope>
    <source>
        <strain evidence="2 3">13K206</strain>
    </source>
</reference>
<evidence type="ECO:0000313" key="3">
    <source>
        <dbReference type="Proteomes" id="UP000248749"/>
    </source>
</evidence>
<dbReference type="AlphaFoldDB" id="A0A2W2BW51"/>
<feature type="transmembrane region" description="Helical" evidence="1">
    <location>
        <begin position="87"/>
        <end position="106"/>
    </location>
</feature>
<keyword evidence="1" id="KW-0472">Membrane</keyword>
<protein>
    <submittedName>
        <fullName evidence="2">DUF1772 domain-containing protein</fullName>
    </submittedName>
</protein>
<accession>A0A2W2BW51</accession>
<evidence type="ECO:0000313" key="2">
    <source>
        <dbReference type="EMBL" id="PZF90312.1"/>
    </source>
</evidence>
<feature type="transmembrane region" description="Helical" evidence="1">
    <location>
        <begin position="58"/>
        <end position="78"/>
    </location>
</feature>
<gene>
    <name evidence="2" type="ORF">C1I99_24560</name>
</gene>
<dbReference type="Proteomes" id="UP000248749">
    <property type="component" value="Unassembled WGS sequence"/>
</dbReference>
<keyword evidence="1" id="KW-1133">Transmembrane helix</keyword>
<dbReference type="OrthoDB" id="4548009at2"/>
<keyword evidence="3" id="KW-1185">Reference proteome</keyword>
<sequence length="167" mass="18261">MPGRVASVLLWLLVVFVGVQFGAGLYEKIVVVPLWDGVPPRDVLPAMERSGMYNAGRAFWPFVSPVVALLAVANIVAWRGNRANRRWVLAAGITMLGYAIFSYSYFVPQMLMLQSSAGSWPESKISVTVQWWTSLNYLRMLLGAAGWFCALRALSLAAASNGRGYGG</sequence>
<comment type="caution">
    <text evidence="2">The sequence shown here is derived from an EMBL/GenBank/DDBJ whole genome shotgun (WGS) entry which is preliminary data.</text>
</comment>
<dbReference type="EMBL" id="POUB01000230">
    <property type="protein sequence ID" value="PZF90312.1"/>
    <property type="molecule type" value="Genomic_DNA"/>
</dbReference>
<evidence type="ECO:0000256" key="1">
    <source>
        <dbReference type="SAM" id="Phobius"/>
    </source>
</evidence>
<name>A0A2W2BW51_9ACTN</name>
<feature type="transmembrane region" description="Helical" evidence="1">
    <location>
        <begin position="137"/>
        <end position="159"/>
    </location>
</feature>
<keyword evidence="1" id="KW-0812">Transmembrane</keyword>
<proteinExistence type="predicted"/>